<name>A0A846LS96_9ACTN</name>
<comment type="caution">
    <text evidence="5">The sequence shown here is derived from an EMBL/GenBank/DDBJ whole genome shotgun (WGS) entry which is preliminary data.</text>
</comment>
<dbReference type="GO" id="GO:0004065">
    <property type="term" value="F:arylsulfatase activity"/>
    <property type="evidence" value="ECO:0007669"/>
    <property type="project" value="TreeGrafter"/>
</dbReference>
<dbReference type="InterPro" id="IPR000917">
    <property type="entry name" value="Sulfatase_N"/>
</dbReference>
<dbReference type="EMBL" id="BMMI01000007">
    <property type="protein sequence ID" value="GGL77175.1"/>
    <property type="molecule type" value="Genomic_DNA"/>
</dbReference>
<reference evidence="4" key="1">
    <citation type="journal article" date="2014" name="Int. J. Syst. Evol. Microbiol.">
        <title>Complete genome of a new Firmicutes species belonging to the dominant human colonic microbiota ('Ruminococcus bicirculans') reveals two chromosomes and a selective capacity to utilize plant glucans.</title>
        <authorList>
            <consortium name="NISC Comparative Sequencing Program"/>
            <person name="Wegmann U."/>
            <person name="Louis P."/>
            <person name="Goesmann A."/>
            <person name="Henrissat B."/>
            <person name="Duncan S.H."/>
            <person name="Flint H.J."/>
        </authorList>
    </citation>
    <scope>NUCLEOTIDE SEQUENCE</scope>
    <source>
        <strain evidence="4">CGMCC 4.5581</strain>
    </source>
</reference>
<evidence type="ECO:0000313" key="6">
    <source>
        <dbReference type="Proteomes" id="UP000552836"/>
    </source>
</evidence>
<feature type="domain" description="Sulfatase N-terminal" evidence="3">
    <location>
        <begin position="4"/>
        <end position="283"/>
    </location>
</feature>
<dbReference type="AlphaFoldDB" id="A0A846LS96"/>
<dbReference type="Proteomes" id="UP000648663">
    <property type="component" value="Unassembled WGS sequence"/>
</dbReference>
<evidence type="ECO:0000313" key="4">
    <source>
        <dbReference type="EMBL" id="GGL77175.1"/>
    </source>
</evidence>
<evidence type="ECO:0000313" key="5">
    <source>
        <dbReference type="EMBL" id="NIH69152.1"/>
    </source>
</evidence>
<proteinExistence type="inferred from homology"/>
<dbReference type="PANTHER" id="PTHR42693">
    <property type="entry name" value="ARYLSULFATASE FAMILY MEMBER"/>
    <property type="match status" value="1"/>
</dbReference>
<dbReference type="Gene3D" id="3.40.720.10">
    <property type="entry name" value="Alkaline Phosphatase, subunit A"/>
    <property type="match status" value="1"/>
</dbReference>
<keyword evidence="2 5" id="KW-0378">Hydrolase</keyword>
<sequence length="544" mass="61361">MRRPNVLWISTHDINPHLGCYQGVYPGAEYAVTPRLDQLAAEGVVYDNAFASAPVCAPSRSAIYTGCHPISIGTMHMRTKAVPPPEVTLFTEYFRAAGWYTTNNWFTDFQVQTPGTAFDDCSETAHWRNRPTDDTPFFATFQGMITHESQIYLDDEAFAARTARLLPEERHDPAEAPLPPYHPDTPVFRQAWARYADLITEMDHWAGEFLDQLEEDGLAEDTIVVFWSEHGLGMPRGKRWSYESGLREPLIVRWPGVLAPGQRRTEIVQLMDLAPTMLEVCGIPVPEHMQAKPFLDRDGEFLVQNEYAFGGRDRMDVQEDTCRTVRDERYRYIRNLHPDRSGMQHCEYPDHLATWAELRRLHSLEGNQLAAGQVRDVLTPLQRSVVAASKPAEELYDLHADPHETTDLATDPAHAEVLDRLRRALDGWIEEVGDLGQLPEDELIEQWRPSGRLRPTDAPQVAVEDGRLVATCSTPGASLGWTTDPAGETVPAGFLAGAIGSPEQDGRHWRLYSGPVDPPTAEQVWFRAWRLGHEPSEDVAVRLR</sequence>
<dbReference type="InterPro" id="IPR017850">
    <property type="entry name" value="Alkaline_phosphatase_core_sf"/>
</dbReference>
<reference evidence="4" key="4">
    <citation type="submission" date="2024-05" db="EMBL/GenBank/DDBJ databases">
        <authorList>
            <person name="Sun Q."/>
            <person name="Zhou Y."/>
        </authorList>
    </citation>
    <scope>NUCLEOTIDE SEQUENCE</scope>
    <source>
        <strain evidence="4">CGMCC 4.5581</strain>
    </source>
</reference>
<dbReference type="InterPro" id="IPR050738">
    <property type="entry name" value="Sulfatase"/>
</dbReference>
<reference evidence="7" key="2">
    <citation type="journal article" date="2019" name="Int. J. Syst. Evol. Microbiol.">
        <title>The Global Catalogue of Microorganisms (GCM) 10K type strain sequencing project: providing services to taxonomists for standard genome sequencing and annotation.</title>
        <authorList>
            <consortium name="The Broad Institute Genomics Platform"/>
            <consortium name="The Broad Institute Genome Sequencing Center for Infectious Disease"/>
            <person name="Wu L."/>
            <person name="Ma J."/>
        </authorList>
    </citation>
    <scope>NUCLEOTIDE SEQUENCE [LARGE SCALE GENOMIC DNA]</scope>
    <source>
        <strain evidence="7">CGMCC 4.5581</strain>
    </source>
</reference>
<gene>
    <name evidence="5" type="ORF">FB380_003640</name>
    <name evidence="4" type="ORF">GCM10011589_36480</name>
</gene>
<dbReference type="EC" id="3.1.6.-" evidence="5"/>
<dbReference type="EMBL" id="JAAMPA010000002">
    <property type="protein sequence ID" value="NIH69152.1"/>
    <property type="molecule type" value="Genomic_DNA"/>
</dbReference>
<dbReference type="Pfam" id="PF00884">
    <property type="entry name" value="Sulfatase"/>
    <property type="match status" value="1"/>
</dbReference>
<dbReference type="PANTHER" id="PTHR42693:SF53">
    <property type="entry name" value="ENDO-4-O-SULFATASE"/>
    <property type="match status" value="1"/>
</dbReference>
<dbReference type="CDD" id="cd16027">
    <property type="entry name" value="SGSH"/>
    <property type="match status" value="1"/>
</dbReference>
<keyword evidence="7" id="KW-1185">Reference proteome</keyword>
<evidence type="ECO:0000256" key="1">
    <source>
        <dbReference type="ARBA" id="ARBA00008779"/>
    </source>
</evidence>
<dbReference type="RefSeq" id="WP_166756726.1">
    <property type="nucleotide sequence ID" value="NZ_BAABJU010000003.1"/>
</dbReference>
<organism evidence="5 6">
    <name type="scientific">Modestobacter marinus</name>
    <dbReference type="NCBI Taxonomy" id="477641"/>
    <lineage>
        <taxon>Bacteria</taxon>
        <taxon>Bacillati</taxon>
        <taxon>Actinomycetota</taxon>
        <taxon>Actinomycetes</taxon>
        <taxon>Geodermatophilales</taxon>
        <taxon>Geodermatophilaceae</taxon>
        <taxon>Modestobacter</taxon>
    </lineage>
</organism>
<evidence type="ECO:0000259" key="3">
    <source>
        <dbReference type="Pfam" id="PF00884"/>
    </source>
</evidence>
<dbReference type="SUPFAM" id="SSF53649">
    <property type="entry name" value="Alkaline phosphatase-like"/>
    <property type="match status" value="1"/>
</dbReference>
<comment type="similarity">
    <text evidence="1">Belongs to the sulfatase family.</text>
</comment>
<evidence type="ECO:0000256" key="2">
    <source>
        <dbReference type="ARBA" id="ARBA00022801"/>
    </source>
</evidence>
<reference evidence="5 6" key="3">
    <citation type="submission" date="2020-02" db="EMBL/GenBank/DDBJ databases">
        <title>Sequencing the genomes of 1000 actinobacteria strains.</title>
        <authorList>
            <person name="Klenk H.-P."/>
        </authorList>
    </citation>
    <scope>NUCLEOTIDE SEQUENCE [LARGE SCALE GENOMIC DNA]</scope>
    <source>
        <strain evidence="5 6">DSM 45201</strain>
    </source>
</reference>
<evidence type="ECO:0000313" key="7">
    <source>
        <dbReference type="Proteomes" id="UP000648663"/>
    </source>
</evidence>
<protein>
    <submittedName>
        <fullName evidence="5">Putative sulfatase</fullName>
        <ecNumber evidence="5">3.1.6.-</ecNumber>
    </submittedName>
</protein>
<dbReference type="Proteomes" id="UP000552836">
    <property type="component" value="Unassembled WGS sequence"/>
</dbReference>
<accession>A0A846LS96</accession>